<feature type="non-terminal residue" evidence="1">
    <location>
        <position position="1"/>
    </location>
</feature>
<sequence length="78" mass="9158">RRREQGVNYIRARVQVTANHADSFGHWQTKSCWPWGGNPQRPDFTRFNLDYFRSADKAMEKLAARGMGVELIMEAWML</sequence>
<evidence type="ECO:0000313" key="2">
    <source>
        <dbReference type="Proteomes" id="UP001143391"/>
    </source>
</evidence>
<organism evidence="1 2">
    <name type="scientific">Marinobacter iranensis</name>
    <dbReference type="NCBI Taxonomy" id="2962607"/>
    <lineage>
        <taxon>Bacteria</taxon>
        <taxon>Pseudomonadati</taxon>
        <taxon>Pseudomonadota</taxon>
        <taxon>Gammaproteobacteria</taxon>
        <taxon>Pseudomonadales</taxon>
        <taxon>Marinobacteraceae</taxon>
        <taxon>Marinobacter</taxon>
    </lineage>
</organism>
<dbReference type="Proteomes" id="UP001143391">
    <property type="component" value="Unassembled WGS sequence"/>
</dbReference>
<comment type="caution">
    <text evidence="1">The sequence shown here is derived from an EMBL/GenBank/DDBJ whole genome shotgun (WGS) entry which is preliminary data.</text>
</comment>
<keyword evidence="2" id="KW-1185">Reference proteome</keyword>
<dbReference type="RefSeq" id="WP_275710944.1">
    <property type="nucleotide sequence ID" value="NZ_JANCMW010000415.1"/>
</dbReference>
<feature type="non-terminal residue" evidence="1">
    <location>
        <position position="78"/>
    </location>
</feature>
<reference evidence="1" key="1">
    <citation type="submission" date="2022-07" db="EMBL/GenBank/DDBJ databases">
        <title>Marinobacter iranensis a new bacterium isolate from a hipersaline lake in Iran.</title>
        <authorList>
            <person name="Mohammad A.M.A."/>
            <person name="Cristina S.-P."/>
            <person name="Antonio V."/>
        </authorList>
    </citation>
    <scope>NUCLEOTIDE SEQUENCE</scope>
    <source>
        <strain evidence="1">71-i</strain>
    </source>
</reference>
<protein>
    <submittedName>
        <fullName evidence="1">Uncharacterized protein</fullName>
    </submittedName>
</protein>
<gene>
    <name evidence="1" type="ORF">NLU14_22915</name>
</gene>
<accession>A0ABT5YHE0</accession>
<evidence type="ECO:0000313" key="1">
    <source>
        <dbReference type="EMBL" id="MDF0753084.1"/>
    </source>
</evidence>
<proteinExistence type="predicted"/>
<dbReference type="Gene3D" id="3.20.20.80">
    <property type="entry name" value="Glycosidases"/>
    <property type="match status" value="1"/>
</dbReference>
<dbReference type="EMBL" id="JANCMW010000415">
    <property type="protein sequence ID" value="MDF0753084.1"/>
    <property type="molecule type" value="Genomic_DNA"/>
</dbReference>
<name>A0ABT5YHE0_9GAMM</name>